<comment type="similarity">
    <text evidence="7">Belongs to the binding-protein-dependent transport system permease family.</text>
</comment>
<dbReference type="RefSeq" id="WP_176302187.1">
    <property type="nucleotide sequence ID" value="NZ_JABWCV010000002.1"/>
</dbReference>
<proteinExistence type="inferred from homology"/>
<dbReference type="PANTHER" id="PTHR30151">
    <property type="entry name" value="ALKANE SULFONATE ABC TRANSPORTER-RELATED, MEMBRANE SUBUNIT"/>
    <property type="match status" value="1"/>
</dbReference>
<organism evidence="9 10">
    <name type="scientific">Vreelandella maris</name>
    <dbReference type="NCBI Taxonomy" id="2729617"/>
    <lineage>
        <taxon>Bacteria</taxon>
        <taxon>Pseudomonadati</taxon>
        <taxon>Pseudomonadota</taxon>
        <taxon>Gammaproteobacteria</taxon>
        <taxon>Oceanospirillales</taxon>
        <taxon>Halomonadaceae</taxon>
        <taxon>Vreelandella</taxon>
    </lineage>
</organism>
<evidence type="ECO:0000256" key="3">
    <source>
        <dbReference type="ARBA" id="ARBA00022475"/>
    </source>
</evidence>
<sequence length="248" mass="27646">MKSRNWLLRTASLLVLVALWWIAALIADSFVLPSPQEVLLSFWLHTLSGELPYHLAATLGRVAVSFLLAMSIGVAIGIFMGRHRRLDIALDGALVLGLNIPALVTIVLCYIWFGLTDVAAVIAVALNKIPTVIVTVREGARAVDKRLLEVAQAYRLTRLHTLRKIYLPQLYPYLMAAARSGLALIWKIVLVVELLGRSNGVGFQLHTYYQFFDITSILAYTLAFAGVVLLIEAALMRPVENRLTRWRQ</sequence>
<evidence type="ECO:0000256" key="7">
    <source>
        <dbReference type="RuleBase" id="RU363032"/>
    </source>
</evidence>
<evidence type="ECO:0000313" key="9">
    <source>
        <dbReference type="EMBL" id="NVF12976.1"/>
    </source>
</evidence>
<feature type="transmembrane region" description="Helical" evidence="7">
    <location>
        <begin position="119"/>
        <end position="136"/>
    </location>
</feature>
<feature type="domain" description="ABC transmembrane type-1" evidence="8">
    <location>
        <begin position="55"/>
        <end position="235"/>
    </location>
</feature>
<evidence type="ECO:0000256" key="2">
    <source>
        <dbReference type="ARBA" id="ARBA00022448"/>
    </source>
</evidence>
<comment type="caution">
    <text evidence="9">The sequence shown here is derived from an EMBL/GenBank/DDBJ whole genome shotgun (WGS) entry which is preliminary data.</text>
</comment>
<dbReference type="Proteomes" id="UP000589984">
    <property type="component" value="Unassembled WGS sequence"/>
</dbReference>
<evidence type="ECO:0000313" key="10">
    <source>
        <dbReference type="Proteomes" id="UP000589984"/>
    </source>
</evidence>
<evidence type="ECO:0000256" key="4">
    <source>
        <dbReference type="ARBA" id="ARBA00022692"/>
    </source>
</evidence>
<dbReference type="Pfam" id="PF00528">
    <property type="entry name" value="BPD_transp_1"/>
    <property type="match status" value="1"/>
</dbReference>
<protein>
    <submittedName>
        <fullName evidence="9">ABC transporter permease</fullName>
    </submittedName>
</protein>
<dbReference type="AlphaFoldDB" id="A0A7Y6V849"/>
<evidence type="ECO:0000259" key="8">
    <source>
        <dbReference type="PROSITE" id="PS50928"/>
    </source>
</evidence>
<name>A0A7Y6V849_9GAMM</name>
<reference evidence="9 10" key="1">
    <citation type="submission" date="2020-06" db="EMBL/GenBank/DDBJ databases">
        <title>Halomonas sp. QX-1 draft genome sequence.</title>
        <authorList>
            <person name="Qiu X."/>
        </authorList>
    </citation>
    <scope>NUCLEOTIDE SEQUENCE [LARGE SCALE GENOMIC DNA]</scope>
    <source>
        <strain evidence="9 10">QX-1</strain>
    </source>
</reference>
<dbReference type="SUPFAM" id="SSF161098">
    <property type="entry name" value="MetI-like"/>
    <property type="match status" value="1"/>
</dbReference>
<accession>A0A7Y6V849</accession>
<dbReference type="Gene3D" id="1.10.3720.10">
    <property type="entry name" value="MetI-like"/>
    <property type="match status" value="1"/>
</dbReference>
<feature type="transmembrane region" description="Helical" evidence="7">
    <location>
        <begin position="170"/>
        <end position="189"/>
    </location>
</feature>
<evidence type="ECO:0000256" key="1">
    <source>
        <dbReference type="ARBA" id="ARBA00004651"/>
    </source>
</evidence>
<comment type="subcellular location">
    <subcellularLocation>
        <location evidence="1 7">Cell membrane</location>
        <topology evidence="1 7">Multi-pass membrane protein</topology>
    </subcellularLocation>
</comment>
<keyword evidence="5 7" id="KW-1133">Transmembrane helix</keyword>
<keyword evidence="10" id="KW-1185">Reference proteome</keyword>
<dbReference type="GO" id="GO:0055085">
    <property type="term" value="P:transmembrane transport"/>
    <property type="evidence" value="ECO:0007669"/>
    <property type="project" value="InterPro"/>
</dbReference>
<keyword evidence="6 7" id="KW-0472">Membrane</keyword>
<dbReference type="EMBL" id="JABWCV010000002">
    <property type="protein sequence ID" value="NVF12976.1"/>
    <property type="molecule type" value="Genomic_DNA"/>
</dbReference>
<dbReference type="PROSITE" id="PS50928">
    <property type="entry name" value="ABC_TM1"/>
    <property type="match status" value="1"/>
</dbReference>
<dbReference type="GO" id="GO:0005886">
    <property type="term" value="C:plasma membrane"/>
    <property type="evidence" value="ECO:0007669"/>
    <property type="project" value="UniProtKB-SubCell"/>
</dbReference>
<dbReference type="CDD" id="cd06261">
    <property type="entry name" value="TM_PBP2"/>
    <property type="match status" value="1"/>
</dbReference>
<dbReference type="PANTHER" id="PTHR30151:SF38">
    <property type="entry name" value="ALIPHATIC SULFONATES TRANSPORT PERMEASE PROTEIN SSUC-RELATED"/>
    <property type="match status" value="1"/>
</dbReference>
<feature type="transmembrane region" description="Helical" evidence="7">
    <location>
        <begin position="209"/>
        <end position="235"/>
    </location>
</feature>
<dbReference type="InterPro" id="IPR035906">
    <property type="entry name" value="MetI-like_sf"/>
</dbReference>
<keyword evidence="3" id="KW-1003">Cell membrane</keyword>
<gene>
    <name evidence="9" type="ORF">HUO07_02165</name>
</gene>
<evidence type="ECO:0000256" key="6">
    <source>
        <dbReference type="ARBA" id="ARBA00023136"/>
    </source>
</evidence>
<feature type="transmembrane region" description="Helical" evidence="7">
    <location>
        <begin position="92"/>
        <end position="113"/>
    </location>
</feature>
<evidence type="ECO:0000256" key="5">
    <source>
        <dbReference type="ARBA" id="ARBA00022989"/>
    </source>
</evidence>
<dbReference type="InterPro" id="IPR000515">
    <property type="entry name" value="MetI-like"/>
</dbReference>
<keyword evidence="2 7" id="KW-0813">Transport</keyword>
<feature type="transmembrane region" description="Helical" evidence="7">
    <location>
        <begin position="51"/>
        <end position="80"/>
    </location>
</feature>
<keyword evidence="4 7" id="KW-0812">Transmembrane</keyword>